<dbReference type="InterPro" id="IPR058245">
    <property type="entry name" value="NreC/VraR/RcsB-like_REC"/>
</dbReference>
<dbReference type="PANTHER" id="PTHR43214">
    <property type="entry name" value="TWO-COMPONENT RESPONSE REGULATOR"/>
    <property type="match status" value="1"/>
</dbReference>
<evidence type="ECO:0000313" key="7">
    <source>
        <dbReference type="Proteomes" id="UP001431010"/>
    </source>
</evidence>
<dbReference type="Gene3D" id="3.40.50.2300">
    <property type="match status" value="1"/>
</dbReference>
<dbReference type="RefSeq" id="WP_231318486.1">
    <property type="nucleotide sequence ID" value="NZ_CP088156.1"/>
</dbReference>
<keyword evidence="2" id="KW-0238">DNA-binding</keyword>
<dbReference type="CDD" id="cd17535">
    <property type="entry name" value="REC_NarL-like"/>
    <property type="match status" value="1"/>
</dbReference>
<evidence type="ECO:0000259" key="4">
    <source>
        <dbReference type="PROSITE" id="PS50043"/>
    </source>
</evidence>
<dbReference type="SUPFAM" id="SSF46894">
    <property type="entry name" value="C-terminal effector domain of the bipartite response regulators"/>
    <property type="match status" value="1"/>
</dbReference>
<dbReference type="InterPro" id="IPR001789">
    <property type="entry name" value="Sig_transdc_resp-reg_receiver"/>
</dbReference>
<dbReference type="SMART" id="SM00448">
    <property type="entry name" value="REC"/>
    <property type="match status" value="1"/>
</dbReference>
<keyword evidence="7" id="KW-1185">Reference proteome</keyword>
<name>A0ABY3R716_9BRAD</name>
<dbReference type="PANTHER" id="PTHR43214:SF43">
    <property type="entry name" value="TWO-COMPONENT RESPONSE REGULATOR"/>
    <property type="match status" value="1"/>
</dbReference>
<keyword evidence="1 3" id="KW-0597">Phosphoprotein</keyword>
<sequence>MRILVVDDHPLIVSGCKALIENNPEIELVDAADGKAGYSKYFSTSPDVAAIDINLPGISGFELCRRILLRDPKARIVILSMHSDPVFAARAIDVGAKGYISKNDDPARFVDAMYQVGRGAVYLSEEIACKLAFLKASGGSSPLRDLNSRELEILRLLGAGRTPAEVADTLDVSYKTIANNCTVLKKNLGARSLMDLARIALEHGLA</sequence>
<evidence type="ECO:0000256" key="1">
    <source>
        <dbReference type="ARBA" id="ARBA00022553"/>
    </source>
</evidence>
<dbReference type="InterPro" id="IPR016032">
    <property type="entry name" value="Sig_transdc_resp-reg_C-effctor"/>
</dbReference>
<feature type="domain" description="HTH luxR-type" evidence="4">
    <location>
        <begin position="139"/>
        <end position="204"/>
    </location>
</feature>
<evidence type="ECO:0000256" key="3">
    <source>
        <dbReference type="PROSITE-ProRule" id="PRU00169"/>
    </source>
</evidence>
<gene>
    <name evidence="6" type="ORF">LQG66_25980</name>
</gene>
<proteinExistence type="predicted"/>
<feature type="domain" description="Response regulatory" evidence="5">
    <location>
        <begin position="2"/>
        <end position="117"/>
    </location>
</feature>
<dbReference type="PROSITE" id="PS50110">
    <property type="entry name" value="RESPONSE_REGULATORY"/>
    <property type="match status" value="1"/>
</dbReference>
<evidence type="ECO:0000259" key="5">
    <source>
        <dbReference type="PROSITE" id="PS50110"/>
    </source>
</evidence>
<dbReference type="Proteomes" id="UP001431010">
    <property type="component" value="Chromosome"/>
</dbReference>
<feature type="modified residue" description="4-aspartylphosphate" evidence="3">
    <location>
        <position position="52"/>
    </location>
</feature>
<dbReference type="Pfam" id="PF00072">
    <property type="entry name" value="Response_reg"/>
    <property type="match status" value="1"/>
</dbReference>
<dbReference type="PROSITE" id="PS50043">
    <property type="entry name" value="HTH_LUXR_2"/>
    <property type="match status" value="1"/>
</dbReference>
<dbReference type="InterPro" id="IPR039420">
    <property type="entry name" value="WalR-like"/>
</dbReference>
<dbReference type="SUPFAM" id="SSF52172">
    <property type="entry name" value="CheY-like"/>
    <property type="match status" value="1"/>
</dbReference>
<evidence type="ECO:0000313" key="6">
    <source>
        <dbReference type="EMBL" id="UFZ02700.1"/>
    </source>
</evidence>
<organism evidence="6 7">
    <name type="scientific">Bradyrhizobium ontarionense</name>
    <dbReference type="NCBI Taxonomy" id="2898149"/>
    <lineage>
        <taxon>Bacteria</taxon>
        <taxon>Pseudomonadati</taxon>
        <taxon>Pseudomonadota</taxon>
        <taxon>Alphaproteobacteria</taxon>
        <taxon>Hyphomicrobiales</taxon>
        <taxon>Nitrobacteraceae</taxon>
        <taxon>Bradyrhizobium</taxon>
    </lineage>
</organism>
<accession>A0ABY3R716</accession>
<dbReference type="PRINTS" id="PR00038">
    <property type="entry name" value="HTHLUXR"/>
</dbReference>
<reference evidence="6" key="1">
    <citation type="journal article" date="2024" name="Antonie Van Leeuwenhoek">
        <title>Bradyrhizobium ontarionense sp. nov., a novel bacterial symbiont isolated from Aeschynomene indica (Indian jointvetch), harbours photosynthesis, nitrogen fixation and nitrous oxide (N2O) reductase genes.</title>
        <authorList>
            <person name="Bromfield E.S.P."/>
            <person name="Cloutier S."/>
        </authorList>
    </citation>
    <scope>NUCLEOTIDE SEQUENCE</scope>
    <source>
        <strain evidence="6">A19</strain>
    </source>
</reference>
<dbReference type="Pfam" id="PF00196">
    <property type="entry name" value="GerE"/>
    <property type="match status" value="1"/>
</dbReference>
<evidence type="ECO:0000256" key="2">
    <source>
        <dbReference type="ARBA" id="ARBA00023125"/>
    </source>
</evidence>
<protein>
    <submittedName>
        <fullName evidence="6">Response regulator transcription factor</fullName>
    </submittedName>
</protein>
<dbReference type="InterPro" id="IPR000792">
    <property type="entry name" value="Tscrpt_reg_LuxR_C"/>
</dbReference>
<dbReference type="SMART" id="SM00421">
    <property type="entry name" value="HTH_LUXR"/>
    <property type="match status" value="1"/>
</dbReference>
<dbReference type="InterPro" id="IPR011006">
    <property type="entry name" value="CheY-like_superfamily"/>
</dbReference>
<dbReference type="EMBL" id="CP088156">
    <property type="protein sequence ID" value="UFZ02700.1"/>
    <property type="molecule type" value="Genomic_DNA"/>
</dbReference>